<dbReference type="AlphaFoldDB" id="A0AAE3U4V8"/>
<dbReference type="Proteomes" id="UP001241110">
    <property type="component" value="Unassembled WGS sequence"/>
</dbReference>
<proteinExistence type="predicted"/>
<evidence type="ECO:0000313" key="2">
    <source>
        <dbReference type="EMBL" id="MDJ1480089.1"/>
    </source>
</evidence>
<protein>
    <submittedName>
        <fullName evidence="2">Rod shape-determining protein MreD</fullName>
    </submittedName>
</protein>
<feature type="transmembrane region" description="Helical" evidence="1">
    <location>
        <begin position="36"/>
        <end position="60"/>
    </location>
</feature>
<organism evidence="2 3">
    <name type="scientific">Xanthocytophaga flava</name>
    <dbReference type="NCBI Taxonomy" id="3048013"/>
    <lineage>
        <taxon>Bacteria</taxon>
        <taxon>Pseudomonadati</taxon>
        <taxon>Bacteroidota</taxon>
        <taxon>Cytophagia</taxon>
        <taxon>Cytophagales</taxon>
        <taxon>Rhodocytophagaceae</taxon>
        <taxon>Xanthocytophaga</taxon>
    </lineage>
</organism>
<keyword evidence="1" id="KW-0472">Membrane</keyword>
<gene>
    <name evidence="2" type="ORF">QNI16_06295</name>
</gene>
<dbReference type="RefSeq" id="WP_313976664.1">
    <property type="nucleotide sequence ID" value="NZ_JASJOS010000003.1"/>
</dbReference>
<feature type="transmembrane region" description="Helical" evidence="1">
    <location>
        <begin position="72"/>
        <end position="93"/>
    </location>
</feature>
<evidence type="ECO:0000256" key="1">
    <source>
        <dbReference type="SAM" id="Phobius"/>
    </source>
</evidence>
<evidence type="ECO:0000313" key="3">
    <source>
        <dbReference type="Proteomes" id="UP001241110"/>
    </source>
</evidence>
<feature type="transmembrane region" description="Helical" evidence="1">
    <location>
        <begin position="145"/>
        <end position="167"/>
    </location>
</feature>
<comment type="caution">
    <text evidence="2">The sequence shown here is derived from an EMBL/GenBank/DDBJ whole genome shotgun (WGS) entry which is preliminary data.</text>
</comment>
<name>A0AAE3U4V8_9BACT</name>
<accession>A0AAE3U4V8</accession>
<sequence length="170" mass="19756">MNGREFFLQAIYFVIYVGLQMVFVRNLVVFDVAFCFVYVAFILLLPLETDTVLLLLLSLITGLLVDSFYDTAGIHAAACVLMGYLRPWVIRIITPRGGYDQNLRISLDYMGTEWFFSYSLILIVFHHLALFLIEASQWSLVPLALLKTLCSSVFTWIMLIIIQYLFYRRR</sequence>
<feature type="transmembrane region" description="Helical" evidence="1">
    <location>
        <begin position="6"/>
        <end position="24"/>
    </location>
</feature>
<reference evidence="2" key="1">
    <citation type="submission" date="2023-05" db="EMBL/GenBank/DDBJ databases">
        <authorList>
            <person name="Zhang X."/>
        </authorList>
    </citation>
    <scope>NUCLEOTIDE SEQUENCE</scope>
    <source>
        <strain evidence="2">YF14B1</strain>
    </source>
</reference>
<dbReference type="EMBL" id="JASJOS010000003">
    <property type="protein sequence ID" value="MDJ1480089.1"/>
    <property type="molecule type" value="Genomic_DNA"/>
</dbReference>
<keyword evidence="1" id="KW-0812">Transmembrane</keyword>
<feature type="transmembrane region" description="Helical" evidence="1">
    <location>
        <begin position="114"/>
        <end position="133"/>
    </location>
</feature>
<keyword evidence="1" id="KW-1133">Transmembrane helix</keyword>